<sequence>MIVFHGLENTKIEGESAVCIGNFDGLHLGHRLIISVLKEEAKARDLKSVIMTFNPHPFKYFHKPIKLISTPKKRMEKFYQQETDYLVIADFNEVLANLSPEQFVKEILVDKLHAKFLIVGNDYRFGAGKSGDTSLLSKLGAEYGITCMFAHKLKDRDGKDISSSRIRSLLESGQVEEAGRFLSCPYSLEGEVIHGDKLGRTFGYPTINLKAENEMIPAFGVYAAKVKIKDRIYNAMAYIGSRPTIDNKPELRVEANIFDFNEEIYGEYVEIILYKYIRSDIKFNSFDELIAQMGRDKEEIQLYFKNIDNIKTY</sequence>
<dbReference type="Pfam" id="PF01687">
    <property type="entry name" value="Flavokinase"/>
    <property type="match status" value="1"/>
</dbReference>
<dbReference type="InterPro" id="IPR023468">
    <property type="entry name" value="Riboflavin_kinase"/>
</dbReference>
<comment type="pathway">
    <text evidence="2 15">Cofactor biosynthesis; FAD biosynthesis; FAD from FMN: step 1/1.</text>
</comment>
<dbReference type="InterPro" id="IPR023465">
    <property type="entry name" value="Riboflavin_kinase_dom_sf"/>
</dbReference>
<evidence type="ECO:0000256" key="5">
    <source>
        <dbReference type="ARBA" id="ARBA00022643"/>
    </source>
</evidence>
<evidence type="ECO:0000256" key="4">
    <source>
        <dbReference type="ARBA" id="ARBA00022630"/>
    </source>
</evidence>
<dbReference type="GO" id="GO:0006747">
    <property type="term" value="P:FAD biosynthetic process"/>
    <property type="evidence" value="ECO:0007669"/>
    <property type="project" value="UniProtKB-UniRule"/>
</dbReference>
<gene>
    <name evidence="17" type="primary">ribF</name>
    <name evidence="17" type="ORF">H9804_09800</name>
</gene>
<evidence type="ECO:0000256" key="7">
    <source>
        <dbReference type="ARBA" id="ARBA00022695"/>
    </source>
</evidence>
<evidence type="ECO:0000256" key="6">
    <source>
        <dbReference type="ARBA" id="ARBA00022679"/>
    </source>
</evidence>
<dbReference type="GO" id="GO:0008531">
    <property type="term" value="F:riboflavin kinase activity"/>
    <property type="evidence" value="ECO:0007669"/>
    <property type="project" value="UniProtKB-UniRule"/>
</dbReference>
<dbReference type="EMBL" id="DXAQ01000146">
    <property type="protein sequence ID" value="HIZ90229.1"/>
    <property type="molecule type" value="Genomic_DNA"/>
</dbReference>
<evidence type="ECO:0000313" key="17">
    <source>
        <dbReference type="EMBL" id="HIZ90229.1"/>
    </source>
</evidence>
<name>A0A9D2KBA9_9BACT</name>
<keyword evidence="8 15" id="KW-0547">Nucleotide-binding</keyword>
<evidence type="ECO:0000256" key="12">
    <source>
        <dbReference type="ARBA" id="ARBA00023268"/>
    </source>
</evidence>
<dbReference type="Gene3D" id="3.40.50.620">
    <property type="entry name" value="HUPs"/>
    <property type="match status" value="1"/>
</dbReference>
<evidence type="ECO:0000259" key="16">
    <source>
        <dbReference type="SMART" id="SM00904"/>
    </source>
</evidence>
<reference evidence="17" key="1">
    <citation type="journal article" date="2021" name="PeerJ">
        <title>Extensive microbial diversity within the chicken gut microbiome revealed by metagenomics and culture.</title>
        <authorList>
            <person name="Gilroy R."/>
            <person name="Ravi A."/>
            <person name="Getino M."/>
            <person name="Pursley I."/>
            <person name="Horton D.L."/>
            <person name="Alikhan N.F."/>
            <person name="Baker D."/>
            <person name="Gharbi K."/>
            <person name="Hall N."/>
            <person name="Watson M."/>
            <person name="Adriaenssens E.M."/>
            <person name="Foster-Nyarko E."/>
            <person name="Jarju S."/>
            <person name="Secka A."/>
            <person name="Antonio M."/>
            <person name="Oren A."/>
            <person name="Chaudhuri R.R."/>
            <person name="La Ragione R."/>
            <person name="Hildebrand F."/>
            <person name="Pallen M.J."/>
        </authorList>
    </citation>
    <scope>NUCLEOTIDE SEQUENCE</scope>
    <source>
        <strain evidence="17">ChiW4-1371</strain>
    </source>
</reference>
<dbReference type="SMART" id="SM00904">
    <property type="entry name" value="Flavokinase"/>
    <property type="match status" value="1"/>
</dbReference>
<dbReference type="Proteomes" id="UP000824176">
    <property type="component" value="Unassembled WGS sequence"/>
</dbReference>
<evidence type="ECO:0000256" key="13">
    <source>
        <dbReference type="ARBA" id="ARBA00047880"/>
    </source>
</evidence>
<keyword evidence="5 15" id="KW-0288">FMN</keyword>
<dbReference type="InterPro" id="IPR014729">
    <property type="entry name" value="Rossmann-like_a/b/a_fold"/>
</dbReference>
<comment type="caution">
    <text evidence="17">The sequence shown here is derived from an EMBL/GenBank/DDBJ whole genome shotgun (WGS) entry which is preliminary data.</text>
</comment>
<comment type="similarity">
    <text evidence="15">Belongs to the ribF family.</text>
</comment>
<keyword evidence="10 15" id="KW-0274">FAD</keyword>
<dbReference type="InterPro" id="IPR015865">
    <property type="entry name" value="Riboflavin_kinase_bac/euk"/>
</dbReference>
<evidence type="ECO:0000256" key="3">
    <source>
        <dbReference type="ARBA" id="ARBA00005201"/>
    </source>
</evidence>
<evidence type="ECO:0000256" key="9">
    <source>
        <dbReference type="ARBA" id="ARBA00022777"/>
    </source>
</evidence>
<proteinExistence type="inferred from homology"/>
<dbReference type="PANTHER" id="PTHR22749">
    <property type="entry name" value="RIBOFLAVIN KINASE/FMN ADENYLYLTRANSFERASE"/>
    <property type="match status" value="1"/>
</dbReference>
<comment type="catalytic activity">
    <reaction evidence="14 15">
        <text>FMN + ATP + H(+) = FAD + diphosphate</text>
        <dbReference type="Rhea" id="RHEA:17237"/>
        <dbReference type="ChEBI" id="CHEBI:15378"/>
        <dbReference type="ChEBI" id="CHEBI:30616"/>
        <dbReference type="ChEBI" id="CHEBI:33019"/>
        <dbReference type="ChEBI" id="CHEBI:57692"/>
        <dbReference type="ChEBI" id="CHEBI:58210"/>
        <dbReference type="EC" id="2.7.7.2"/>
    </reaction>
</comment>
<dbReference type="SUPFAM" id="SSF52374">
    <property type="entry name" value="Nucleotidylyl transferase"/>
    <property type="match status" value="1"/>
</dbReference>
<protein>
    <recommendedName>
        <fullName evidence="15">Riboflavin biosynthesis protein</fullName>
    </recommendedName>
    <domain>
        <recommendedName>
            <fullName evidence="15">Riboflavin kinase</fullName>
            <ecNumber evidence="15">2.7.1.26</ecNumber>
        </recommendedName>
        <alternativeName>
            <fullName evidence="15">Flavokinase</fullName>
        </alternativeName>
    </domain>
    <domain>
        <recommendedName>
            <fullName evidence="15">FMN adenylyltransferase</fullName>
            <ecNumber evidence="15">2.7.7.2</ecNumber>
        </recommendedName>
        <alternativeName>
            <fullName evidence="15">FAD pyrophosphorylase</fullName>
        </alternativeName>
        <alternativeName>
            <fullName evidence="15">FAD synthase</fullName>
        </alternativeName>
    </domain>
</protein>
<keyword evidence="4 15" id="KW-0285">Flavoprotein</keyword>
<evidence type="ECO:0000256" key="11">
    <source>
        <dbReference type="ARBA" id="ARBA00022840"/>
    </source>
</evidence>
<dbReference type="AlphaFoldDB" id="A0A9D2KBA9"/>
<dbReference type="NCBIfam" id="NF004162">
    <property type="entry name" value="PRK05627.1-5"/>
    <property type="match status" value="1"/>
</dbReference>
<comment type="pathway">
    <text evidence="3 15">Cofactor biosynthesis; FMN biosynthesis; FMN from riboflavin (ATP route): step 1/1.</text>
</comment>
<dbReference type="GO" id="GO:0003919">
    <property type="term" value="F:FMN adenylyltransferase activity"/>
    <property type="evidence" value="ECO:0007669"/>
    <property type="project" value="UniProtKB-UniRule"/>
</dbReference>
<evidence type="ECO:0000256" key="2">
    <source>
        <dbReference type="ARBA" id="ARBA00004726"/>
    </source>
</evidence>
<evidence type="ECO:0000256" key="10">
    <source>
        <dbReference type="ARBA" id="ARBA00022827"/>
    </source>
</evidence>
<dbReference type="Gene3D" id="2.40.30.30">
    <property type="entry name" value="Riboflavin kinase-like"/>
    <property type="match status" value="1"/>
</dbReference>
<comment type="function">
    <text evidence="1">Catalyzes the phosphorylation of riboflavin to FMN followed by the adenylation of FMN to FAD.</text>
</comment>
<comment type="catalytic activity">
    <reaction evidence="13 15">
        <text>riboflavin + ATP = FMN + ADP + H(+)</text>
        <dbReference type="Rhea" id="RHEA:14357"/>
        <dbReference type="ChEBI" id="CHEBI:15378"/>
        <dbReference type="ChEBI" id="CHEBI:30616"/>
        <dbReference type="ChEBI" id="CHEBI:57986"/>
        <dbReference type="ChEBI" id="CHEBI:58210"/>
        <dbReference type="ChEBI" id="CHEBI:456216"/>
        <dbReference type="EC" id="2.7.1.26"/>
    </reaction>
</comment>
<evidence type="ECO:0000313" key="18">
    <source>
        <dbReference type="Proteomes" id="UP000824176"/>
    </source>
</evidence>
<dbReference type="CDD" id="cd02064">
    <property type="entry name" value="FAD_synthetase_N"/>
    <property type="match status" value="1"/>
</dbReference>
<dbReference type="GO" id="GO:0009231">
    <property type="term" value="P:riboflavin biosynthetic process"/>
    <property type="evidence" value="ECO:0007669"/>
    <property type="project" value="InterPro"/>
</dbReference>
<evidence type="ECO:0000256" key="14">
    <source>
        <dbReference type="ARBA" id="ARBA00049494"/>
    </source>
</evidence>
<dbReference type="EC" id="2.7.7.2" evidence="15"/>
<reference evidence="17" key="2">
    <citation type="submission" date="2021-04" db="EMBL/GenBank/DDBJ databases">
        <authorList>
            <person name="Gilroy R."/>
        </authorList>
    </citation>
    <scope>NUCLEOTIDE SEQUENCE</scope>
    <source>
        <strain evidence="17">ChiW4-1371</strain>
    </source>
</reference>
<feature type="domain" description="Riboflavin kinase" evidence="16">
    <location>
        <begin position="181"/>
        <end position="305"/>
    </location>
</feature>
<dbReference type="InterPro" id="IPR015864">
    <property type="entry name" value="FAD_synthase"/>
</dbReference>
<dbReference type="PANTHER" id="PTHR22749:SF6">
    <property type="entry name" value="RIBOFLAVIN KINASE"/>
    <property type="match status" value="1"/>
</dbReference>
<accession>A0A9D2KBA9</accession>
<dbReference type="PIRSF" id="PIRSF004491">
    <property type="entry name" value="FAD_Synth"/>
    <property type="match status" value="1"/>
</dbReference>
<evidence type="ECO:0000256" key="1">
    <source>
        <dbReference type="ARBA" id="ARBA00002121"/>
    </source>
</evidence>
<dbReference type="InterPro" id="IPR002606">
    <property type="entry name" value="Riboflavin_kinase_bac"/>
</dbReference>
<keyword evidence="12" id="KW-0511">Multifunctional enzyme</keyword>
<evidence type="ECO:0000256" key="15">
    <source>
        <dbReference type="PIRNR" id="PIRNR004491"/>
    </source>
</evidence>
<evidence type="ECO:0000256" key="8">
    <source>
        <dbReference type="ARBA" id="ARBA00022741"/>
    </source>
</evidence>
<dbReference type="GO" id="GO:0009398">
    <property type="term" value="P:FMN biosynthetic process"/>
    <property type="evidence" value="ECO:0007669"/>
    <property type="project" value="UniProtKB-UniRule"/>
</dbReference>
<keyword evidence="11 15" id="KW-0067">ATP-binding</keyword>
<dbReference type="GO" id="GO:0005524">
    <property type="term" value="F:ATP binding"/>
    <property type="evidence" value="ECO:0007669"/>
    <property type="project" value="UniProtKB-UniRule"/>
</dbReference>
<keyword evidence="7 15" id="KW-0548">Nucleotidyltransferase</keyword>
<dbReference type="FunFam" id="3.40.50.620:FF:000021">
    <property type="entry name" value="Riboflavin biosynthesis protein"/>
    <property type="match status" value="1"/>
</dbReference>
<organism evidence="17 18">
    <name type="scientific">Candidatus Mucispirillum faecigallinarum</name>
    <dbReference type="NCBI Taxonomy" id="2838699"/>
    <lineage>
        <taxon>Bacteria</taxon>
        <taxon>Pseudomonadati</taxon>
        <taxon>Deferribacterota</taxon>
        <taxon>Deferribacteres</taxon>
        <taxon>Deferribacterales</taxon>
        <taxon>Mucispirillaceae</taxon>
        <taxon>Mucispirillum</taxon>
    </lineage>
</organism>
<keyword evidence="9 15" id="KW-0418">Kinase</keyword>
<dbReference type="Pfam" id="PF06574">
    <property type="entry name" value="FAD_syn"/>
    <property type="match status" value="1"/>
</dbReference>
<keyword evidence="6 15" id="KW-0808">Transferase</keyword>
<dbReference type="SUPFAM" id="SSF82114">
    <property type="entry name" value="Riboflavin kinase-like"/>
    <property type="match status" value="1"/>
</dbReference>
<dbReference type="EC" id="2.7.1.26" evidence="15"/>
<dbReference type="NCBIfam" id="TIGR00083">
    <property type="entry name" value="ribF"/>
    <property type="match status" value="1"/>
</dbReference>